<reference evidence="1 2" key="1">
    <citation type="submission" date="2018-04" db="EMBL/GenBank/DDBJ databases">
        <title>Novel Campyloabacter and Helicobacter Species and Strains.</title>
        <authorList>
            <person name="Mannion A.J."/>
            <person name="Shen Z."/>
            <person name="Fox J.G."/>
        </authorList>
    </citation>
    <scope>NUCLEOTIDE SEQUENCE [LARGE SCALE GENOMIC DNA]</scope>
    <source>
        <strain evidence="1 2">MIT 99-5101</strain>
    </source>
</reference>
<accession>A0A3D8IC30</accession>
<protein>
    <recommendedName>
        <fullName evidence="3">Heptosyltransferase</fullName>
    </recommendedName>
</protein>
<dbReference type="OrthoDB" id="5329165at2"/>
<dbReference type="GO" id="GO:0009244">
    <property type="term" value="P:lipopolysaccharide core region biosynthetic process"/>
    <property type="evidence" value="ECO:0007669"/>
    <property type="project" value="TreeGrafter"/>
</dbReference>
<dbReference type="GeneID" id="82535765"/>
<dbReference type="AlphaFoldDB" id="A0A3D8IC30"/>
<organism evidence="1 2">
    <name type="scientific">Helicobacter ganmani</name>
    <dbReference type="NCBI Taxonomy" id="60246"/>
    <lineage>
        <taxon>Bacteria</taxon>
        <taxon>Pseudomonadati</taxon>
        <taxon>Campylobacterota</taxon>
        <taxon>Epsilonproteobacteria</taxon>
        <taxon>Campylobacterales</taxon>
        <taxon>Helicobacteraceae</taxon>
        <taxon>Helicobacter</taxon>
    </lineage>
</organism>
<dbReference type="PANTHER" id="PTHR30160">
    <property type="entry name" value="TETRAACYLDISACCHARIDE 4'-KINASE-RELATED"/>
    <property type="match status" value="1"/>
</dbReference>
<gene>
    <name evidence="1" type="ORF">CQA43_05615</name>
</gene>
<keyword evidence="2" id="KW-1185">Reference proteome</keyword>
<evidence type="ECO:0008006" key="3">
    <source>
        <dbReference type="Google" id="ProtNLM"/>
    </source>
</evidence>
<dbReference type="RefSeq" id="WP_115551645.1">
    <property type="nucleotide sequence ID" value="NZ_NXLS01000005.1"/>
</dbReference>
<name>A0A3D8IC30_9HELI</name>
<dbReference type="EMBL" id="NXLS01000005">
    <property type="protein sequence ID" value="RDU62719.1"/>
    <property type="molecule type" value="Genomic_DNA"/>
</dbReference>
<sequence>MRFWNNFICGGGGDFPLKIAFYLLCARIGDAMVILKSLYAAKFLYPKATLSLIVKFNTSKNLFRNMEWIDEIVSFDEVLQDKTRKFDVVLLLLQHDNLKAIWEVKRIPTKRILTTFSKNLLLHKRMLFIPQVEQVINPYWRQNRAFMEGSLNLVRAINKKHFDKEIPKIDYSKALLKREEENIIFVDSILEKLEACKYAKIIGVNPFCVTLKNAGKNFSFSTWFRIAENLAKEFPQFLFIFMDYPKSGVQFPKMEQENLKIFKNNQDLLNLVEFISRLDCLLSSNTGNVHIADNLKIPTLELIRESAQNRWQGGGWGGIYEDVIVPTSWQTREKEFAEIFLQRAKDFLIQNLA</sequence>
<dbReference type="PANTHER" id="PTHR30160:SF15">
    <property type="entry name" value="GLYCOSYLTRANSFERASE HI_0523-RELATED"/>
    <property type="match status" value="1"/>
</dbReference>
<dbReference type="GO" id="GO:0008713">
    <property type="term" value="F:ADP-heptose-lipopolysaccharide heptosyltransferase activity"/>
    <property type="evidence" value="ECO:0007669"/>
    <property type="project" value="TreeGrafter"/>
</dbReference>
<comment type="caution">
    <text evidence="1">The sequence shown here is derived from an EMBL/GenBank/DDBJ whole genome shotgun (WGS) entry which is preliminary data.</text>
</comment>
<dbReference type="GO" id="GO:0005829">
    <property type="term" value="C:cytosol"/>
    <property type="evidence" value="ECO:0007669"/>
    <property type="project" value="TreeGrafter"/>
</dbReference>
<dbReference type="SUPFAM" id="SSF53756">
    <property type="entry name" value="UDP-Glycosyltransferase/glycogen phosphorylase"/>
    <property type="match status" value="1"/>
</dbReference>
<dbReference type="InterPro" id="IPR051199">
    <property type="entry name" value="LPS_LOS_Heptosyltrfase"/>
</dbReference>
<dbReference type="Gene3D" id="3.40.50.2000">
    <property type="entry name" value="Glycogen Phosphorylase B"/>
    <property type="match status" value="2"/>
</dbReference>
<dbReference type="Proteomes" id="UP000256650">
    <property type="component" value="Unassembled WGS sequence"/>
</dbReference>
<evidence type="ECO:0000313" key="1">
    <source>
        <dbReference type="EMBL" id="RDU62719.1"/>
    </source>
</evidence>
<proteinExistence type="predicted"/>
<evidence type="ECO:0000313" key="2">
    <source>
        <dbReference type="Proteomes" id="UP000256650"/>
    </source>
</evidence>